<feature type="signal peptide" evidence="2">
    <location>
        <begin position="1"/>
        <end position="20"/>
    </location>
</feature>
<name>A0A3P3XQQ3_9SPIR</name>
<keyword evidence="2" id="KW-0732">Signal</keyword>
<dbReference type="Gene3D" id="1.25.40.10">
    <property type="entry name" value="Tetratricopeptide repeat domain"/>
    <property type="match status" value="1"/>
</dbReference>
<gene>
    <name evidence="3" type="ORF">SPIRO4BDMA_50166</name>
</gene>
<sequence length="478" mass="52482">MKRFAVFAFVFIAAIALLGAQESQTPATFYADAAQQTKEALDASRLLQSKGQWSKAWNLLAALDPENKDGYVLAEKIRLALEGNVANGMLVSFGFVDLAEGQNLDEMRTNPPEKQTIADFNPVDLADALEKSGEAVPPVLSYELGNYLYTVNHEYGDNWILESQAVQQKAVENYDRALAYDTYTEKSLSNQAELLLNLQQYDAVETVLRKAIAAYPENPNFSVSLASALNDQGKFDQVYPIVDEVLANPDASDATYNAFVEGIKAGLNAGDVQKTDAYVEAMIARFPDEYVPMLIQHLIEVRMGTPEKANAVADDVTAKFNVDPNVVRSLISTWLNVQDPQSGFDYLNRSLEKYTNDDMAVGTLAFYRALMYAQTAQSVDDLKLAMADIEEAEKRFGTVYDKDNQVFLVISQLKDEWNQFLQQQSAPDASAVSGDQSQQPAETPEAGSSQTDDQTQQPAETPEASPEASSDATSGATE</sequence>
<dbReference type="EMBL" id="FWDO01000005">
    <property type="protein sequence ID" value="SLM18651.1"/>
    <property type="molecule type" value="Genomic_DNA"/>
</dbReference>
<dbReference type="SUPFAM" id="SSF48452">
    <property type="entry name" value="TPR-like"/>
    <property type="match status" value="1"/>
</dbReference>
<evidence type="ECO:0000256" key="2">
    <source>
        <dbReference type="SAM" id="SignalP"/>
    </source>
</evidence>
<dbReference type="InterPro" id="IPR011990">
    <property type="entry name" value="TPR-like_helical_dom_sf"/>
</dbReference>
<evidence type="ECO:0000256" key="1">
    <source>
        <dbReference type="SAM" id="MobiDB-lite"/>
    </source>
</evidence>
<organism evidence="3">
    <name type="scientific">uncultured spirochete</name>
    <dbReference type="NCBI Taxonomy" id="156406"/>
    <lineage>
        <taxon>Bacteria</taxon>
        <taxon>Pseudomonadati</taxon>
        <taxon>Spirochaetota</taxon>
        <taxon>Spirochaetia</taxon>
        <taxon>Spirochaetales</taxon>
        <taxon>environmental samples</taxon>
    </lineage>
</organism>
<reference evidence="3" key="1">
    <citation type="submission" date="2017-02" db="EMBL/GenBank/DDBJ databases">
        <authorList>
            <person name="Regsiter A."/>
            <person name="William W."/>
        </authorList>
    </citation>
    <scope>NUCLEOTIDE SEQUENCE</scope>
    <source>
        <strain evidence="3">BdmA 4</strain>
    </source>
</reference>
<feature type="compositionally biased region" description="Polar residues" evidence="1">
    <location>
        <begin position="424"/>
        <end position="459"/>
    </location>
</feature>
<proteinExistence type="predicted"/>
<feature type="region of interest" description="Disordered" evidence="1">
    <location>
        <begin position="424"/>
        <end position="478"/>
    </location>
</feature>
<evidence type="ECO:0000313" key="3">
    <source>
        <dbReference type="EMBL" id="SLM18651.1"/>
    </source>
</evidence>
<protein>
    <submittedName>
        <fullName evidence="3">Uncharacterized protein</fullName>
    </submittedName>
</protein>
<accession>A0A3P3XQQ3</accession>
<feature type="chain" id="PRO_5018030170" evidence="2">
    <location>
        <begin position="21"/>
        <end position="478"/>
    </location>
</feature>
<dbReference type="AlphaFoldDB" id="A0A3P3XQQ3"/>
<feature type="compositionally biased region" description="Polar residues" evidence="1">
    <location>
        <begin position="467"/>
        <end position="478"/>
    </location>
</feature>